<dbReference type="InterPro" id="IPR007838">
    <property type="entry name" value="Cell_div_ZapA-like"/>
</dbReference>
<comment type="caution">
    <text evidence="2">The sequence shown here is derived from an EMBL/GenBank/DDBJ whole genome shotgun (WGS) entry which is preliminary data.</text>
</comment>
<gene>
    <name evidence="2" type="ORF">OKW52_14425</name>
</gene>
<evidence type="ECO:0000313" key="2">
    <source>
        <dbReference type="EMBL" id="MCW1933422.1"/>
    </source>
</evidence>
<keyword evidence="1" id="KW-0175">Coiled coil</keyword>
<dbReference type="Gene3D" id="3.30.160.880">
    <property type="entry name" value="Cell division protein ZapA protomer, N-terminal domain"/>
    <property type="match status" value="1"/>
</dbReference>
<reference evidence="2 3" key="1">
    <citation type="submission" date="2022-10" db="EMBL/GenBank/DDBJ databases">
        <title>Pararhodobacter sp. nov., isolated from marine algae.</title>
        <authorList>
            <person name="Choi B.J."/>
            <person name="Kim J.M."/>
            <person name="Lee J.K."/>
            <person name="Choi D.G."/>
            <person name="Jeon C.O."/>
        </authorList>
    </citation>
    <scope>NUCLEOTIDE SEQUENCE [LARGE SCALE GENOMIC DNA]</scope>
    <source>
        <strain evidence="2 3">ZQ420</strain>
    </source>
</reference>
<dbReference type="Proteomes" id="UP001208938">
    <property type="component" value="Unassembled WGS sequence"/>
</dbReference>
<evidence type="ECO:0000313" key="3">
    <source>
        <dbReference type="Proteomes" id="UP001208938"/>
    </source>
</evidence>
<sequence length="125" mass="13246">MPTETVSIGGKNFEVACSPGEEHYLRSAAAMLDAEATTLIGQIGRLPESKMLLMSGLMLADKTAGAEDRVKQLEAELGAARAEVERLRALPAQSAAPAIPAGTVERMSDLAARAEYLAEQFETRG</sequence>
<name>A0ABT3H0V4_9RHOB</name>
<dbReference type="Pfam" id="PF05164">
    <property type="entry name" value="ZapA"/>
    <property type="match status" value="1"/>
</dbReference>
<evidence type="ECO:0000256" key="1">
    <source>
        <dbReference type="SAM" id="Coils"/>
    </source>
</evidence>
<keyword evidence="3" id="KW-1185">Reference proteome</keyword>
<proteinExistence type="predicted"/>
<protein>
    <submittedName>
        <fullName evidence="2">Cell division protein ZapA</fullName>
    </submittedName>
</protein>
<dbReference type="SUPFAM" id="SSF102829">
    <property type="entry name" value="Cell division protein ZapA-like"/>
    <property type="match status" value="1"/>
</dbReference>
<feature type="coiled-coil region" evidence="1">
    <location>
        <begin position="63"/>
        <end position="90"/>
    </location>
</feature>
<organism evidence="2 3">
    <name type="scientific">Pararhodobacter zhoushanensis</name>
    <dbReference type="NCBI Taxonomy" id="2479545"/>
    <lineage>
        <taxon>Bacteria</taxon>
        <taxon>Pseudomonadati</taxon>
        <taxon>Pseudomonadota</taxon>
        <taxon>Alphaproteobacteria</taxon>
        <taxon>Rhodobacterales</taxon>
        <taxon>Paracoccaceae</taxon>
        <taxon>Pararhodobacter</taxon>
    </lineage>
</organism>
<dbReference type="EMBL" id="JAPDFL010000001">
    <property type="protein sequence ID" value="MCW1933422.1"/>
    <property type="molecule type" value="Genomic_DNA"/>
</dbReference>
<dbReference type="RefSeq" id="WP_264506336.1">
    <property type="nucleotide sequence ID" value="NZ_JAPDFL010000001.1"/>
</dbReference>
<keyword evidence="2" id="KW-0132">Cell division</keyword>
<keyword evidence="2" id="KW-0131">Cell cycle</keyword>
<dbReference type="InterPro" id="IPR036192">
    <property type="entry name" value="Cell_div_ZapA-like_sf"/>
</dbReference>
<dbReference type="InterPro" id="IPR042233">
    <property type="entry name" value="Cell_div_ZapA_N"/>
</dbReference>
<accession>A0ABT3H0V4</accession>
<dbReference type="GO" id="GO:0051301">
    <property type="term" value="P:cell division"/>
    <property type="evidence" value="ECO:0007669"/>
    <property type="project" value="UniProtKB-KW"/>
</dbReference>